<comment type="caution">
    <text evidence="1">The sequence shown here is derived from an EMBL/GenBank/DDBJ whole genome shotgun (WGS) entry which is preliminary data.</text>
</comment>
<protein>
    <submittedName>
        <fullName evidence="1">Uncharacterized protein</fullName>
    </submittedName>
</protein>
<keyword evidence="2" id="KW-1185">Reference proteome</keyword>
<reference evidence="1 2" key="1">
    <citation type="submission" date="2015-07" db="EMBL/GenBank/DDBJ databases">
        <title>Comparative genomics of the Sigatoka disease complex on banana suggests a link between parallel evolutionary changes in Pseudocercospora fijiensis and Pseudocercospora eumusae and increased virulence on the banana host.</title>
        <authorList>
            <person name="Chang T.-C."/>
            <person name="Salvucci A."/>
            <person name="Crous P.W."/>
            <person name="Stergiopoulos I."/>
        </authorList>
    </citation>
    <scope>NUCLEOTIDE SEQUENCE [LARGE SCALE GENOMIC DNA]</scope>
    <source>
        <strain evidence="1 2">CBS 116634</strain>
    </source>
</reference>
<sequence length="170" mass="19297">MVKPRKSEKGFRDVNNIFALSRACKQIHEECSGLFVDLGLKHITARQAKFEESQQGVIIDIGKAHEPAVSNAWKINKLASTLGQTRRAFENSERRTSPWYYISAPRIACVPIHARLTAELQRLDACSLELVKARLIKTFRPLWAGRNCAQVRFLTHILVIGERKYGQILA</sequence>
<evidence type="ECO:0000313" key="1">
    <source>
        <dbReference type="EMBL" id="KXT18659.1"/>
    </source>
</evidence>
<accession>A0A139IV72</accession>
<name>A0A139IV72_9PEZI</name>
<gene>
    <name evidence="1" type="ORF">AC579_2682</name>
</gene>
<proteinExistence type="predicted"/>
<organism evidence="1 2">
    <name type="scientific">Pseudocercospora musae</name>
    <dbReference type="NCBI Taxonomy" id="113226"/>
    <lineage>
        <taxon>Eukaryota</taxon>
        <taxon>Fungi</taxon>
        <taxon>Dikarya</taxon>
        <taxon>Ascomycota</taxon>
        <taxon>Pezizomycotina</taxon>
        <taxon>Dothideomycetes</taxon>
        <taxon>Dothideomycetidae</taxon>
        <taxon>Mycosphaerellales</taxon>
        <taxon>Mycosphaerellaceae</taxon>
        <taxon>Pseudocercospora</taxon>
    </lineage>
</organism>
<evidence type="ECO:0000313" key="2">
    <source>
        <dbReference type="Proteomes" id="UP000073492"/>
    </source>
</evidence>
<dbReference type="Proteomes" id="UP000073492">
    <property type="component" value="Unassembled WGS sequence"/>
</dbReference>
<dbReference type="EMBL" id="LFZO01000004">
    <property type="protein sequence ID" value="KXT18659.1"/>
    <property type="molecule type" value="Genomic_DNA"/>
</dbReference>
<dbReference type="AlphaFoldDB" id="A0A139IV72"/>